<evidence type="ECO:0000256" key="1">
    <source>
        <dbReference type="ARBA" id="ARBA00022460"/>
    </source>
</evidence>
<evidence type="ECO:0008006" key="6">
    <source>
        <dbReference type="Google" id="ProtNLM"/>
    </source>
</evidence>
<evidence type="ECO:0000313" key="4">
    <source>
        <dbReference type="EnsemblMetazoa" id="XP_022653346"/>
    </source>
</evidence>
<sequence length="155" mass="15224">MKVFVALAALCAAAQAGLVGHAALSTGSSVSSRAEDGLGNYKFVYDEKHATGGSFRSEAGNKLGVAGSYGLVDIDGRSRVVNYVADGLGFRASIKTNEPGTAPAAAAATSIITPGAAAITKTVAAAPIASYAAPVAAIGHGFALGHGAGLGYGYH</sequence>
<evidence type="ECO:0000256" key="3">
    <source>
        <dbReference type="SAM" id="SignalP"/>
    </source>
</evidence>
<evidence type="ECO:0000256" key="2">
    <source>
        <dbReference type="PROSITE-ProRule" id="PRU00497"/>
    </source>
</evidence>
<dbReference type="InterPro" id="IPR031311">
    <property type="entry name" value="CHIT_BIND_RR_consensus"/>
</dbReference>
<dbReference type="PANTHER" id="PTHR10380:SF173">
    <property type="entry name" value="CUTICULAR PROTEIN 47EF, ISOFORM C-RELATED"/>
    <property type="match status" value="1"/>
</dbReference>
<dbReference type="Proteomes" id="UP000594260">
    <property type="component" value="Unplaced"/>
</dbReference>
<dbReference type="FunCoup" id="A0A7M7JL38">
    <property type="interactions" value="54"/>
</dbReference>
<feature type="signal peptide" evidence="3">
    <location>
        <begin position="1"/>
        <end position="16"/>
    </location>
</feature>
<dbReference type="GeneID" id="111247066"/>
<name>A0A7M7JL38_VARDE</name>
<dbReference type="KEGG" id="vde:111247066"/>
<dbReference type="Pfam" id="PF00379">
    <property type="entry name" value="Chitin_bind_4"/>
    <property type="match status" value="1"/>
</dbReference>
<organism evidence="4 5">
    <name type="scientific">Varroa destructor</name>
    <name type="common">Honeybee mite</name>
    <dbReference type="NCBI Taxonomy" id="109461"/>
    <lineage>
        <taxon>Eukaryota</taxon>
        <taxon>Metazoa</taxon>
        <taxon>Ecdysozoa</taxon>
        <taxon>Arthropoda</taxon>
        <taxon>Chelicerata</taxon>
        <taxon>Arachnida</taxon>
        <taxon>Acari</taxon>
        <taxon>Parasitiformes</taxon>
        <taxon>Mesostigmata</taxon>
        <taxon>Gamasina</taxon>
        <taxon>Dermanyssoidea</taxon>
        <taxon>Varroidae</taxon>
        <taxon>Varroa</taxon>
    </lineage>
</organism>
<dbReference type="PANTHER" id="PTHR10380">
    <property type="entry name" value="CUTICLE PROTEIN"/>
    <property type="match status" value="1"/>
</dbReference>
<protein>
    <recommendedName>
        <fullName evidence="6">Cuticle protein 14</fullName>
    </recommendedName>
</protein>
<dbReference type="OrthoDB" id="8021718at2759"/>
<dbReference type="RefSeq" id="XP_022653346.1">
    <property type="nucleotide sequence ID" value="XM_022797611.1"/>
</dbReference>
<dbReference type="InParanoid" id="A0A7M7JL38"/>
<keyword evidence="3" id="KW-0732">Signal</keyword>
<dbReference type="AlphaFoldDB" id="A0A7M7JL38"/>
<reference evidence="4" key="1">
    <citation type="submission" date="2021-01" db="UniProtKB">
        <authorList>
            <consortium name="EnsemblMetazoa"/>
        </authorList>
    </citation>
    <scope>IDENTIFICATION</scope>
</reference>
<feature type="chain" id="PRO_5029828372" description="Cuticle protein 14" evidence="3">
    <location>
        <begin position="17"/>
        <end position="155"/>
    </location>
</feature>
<evidence type="ECO:0000313" key="5">
    <source>
        <dbReference type="Proteomes" id="UP000594260"/>
    </source>
</evidence>
<proteinExistence type="predicted"/>
<dbReference type="EnsemblMetazoa" id="XM_022797611">
    <property type="protein sequence ID" value="XP_022653346"/>
    <property type="gene ID" value="LOC111247066"/>
</dbReference>
<dbReference type="InterPro" id="IPR000618">
    <property type="entry name" value="Insect_cuticle"/>
</dbReference>
<dbReference type="InterPro" id="IPR050468">
    <property type="entry name" value="Cuticle_Struct_Prot"/>
</dbReference>
<dbReference type="GO" id="GO:0008010">
    <property type="term" value="F:structural constituent of chitin-based larval cuticle"/>
    <property type="evidence" value="ECO:0007669"/>
    <property type="project" value="TreeGrafter"/>
</dbReference>
<accession>A0A7M7JL38</accession>
<keyword evidence="5" id="KW-1185">Reference proteome</keyword>
<dbReference type="PROSITE" id="PS51155">
    <property type="entry name" value="CHIT_BIND_RR_2"/>
    <property type="match status" value="1"/>
</dbReference>
<dbReference type="PRINTS" id="PR00947">
    <property type="entry name" value="CUTICLE"/>
</dbReference>
<dbReference type="PROSITE" id="PS00233">
    <property type="entry name" value="CHIT_BIND_RR_1"/>
    <property type="match status" value="1"/>
</dbReference>
<dbReference type="GO" id="GO:0062129">
    <property type="term" value="C:chitin-based extracellular matrix"/>
    <property type="evidence" value="ECO:0007669"/>
    <property type="project" value="TreeGrafter"/>
</dbReference>
<dbReference type="OMA" id="YSTHVGH"/>
<keyword evidence="1 2" id="KW-0193">Cuticle</keyword>